<dbReference type="GO" id="GO:0016787">
    <property type="term" value="F:hydrolase activity"/>
    <property type="evidence" value="ECO:0007669"/>
    <property type="project" value="InterPro"/>
</dbReference>
<name>X0UZJ9_9ZZZZ</name>
<reference evidence="2" key="1">
    <citation type="journal article" date="2014" name="Front. Microbiol.">
        <title>High frequency of phylogenetically diverse reductive dehalogenase-homologous genes in deep subseafloor sedimentary metagenomes.</title>
        <authorList>
            <person name="Kawai M."/>
            <person name="Futagami T."/>
            <person name="Toyoda A."/>
            <person name="Takaki Y."/>
            <person name="Nishi S."/>
            <person name="Hori S."/>
            <person name="Arai W."/>
            <person name="Tsubouchi T."/>
            <person name="Morono Y."/>
            <person name="Uchiyama I."/>
            <person name="Ito T."/>
            <person name="Fujiyama A."/>
            <person name="Inagaki F."/>
            <person name="Takami H."/>
        </authorList>
    </citation>
    <scope>NUCLEOTIDE SEQUENCE</scope>
    <source>
        <strain evidence="2">Expedition CK06-06</strain>
    </source>
</reference>
<protein>
    <recommendedName>
        <fullName evidence="1">Calcineurin-like phosphoesterase domain-containing protein</fullName>
    </recommendedName>
</protein>
<organism evidence="2">
    <name type="scientific">marine sediment metagenome</name>
    <dbReference type="NCBI Taxonomy" id="412755"/>
    <lineage>
        <taxon>unclassified sequences</taxon>
        <taxon>metagenomes</taxon>
        <taxon>ecological metagenomes</taxon>
    </lineage>
</organism>
<sequence length="167" mass="18753">MEKGEKSVIVISDTHLGLGPSTWYLPGLRNTLSCEPKILSGFLNWMKSVEEGEQYSIQLSDGSEKQILPSSELILLGDIIELWDASDRAIEFCSRDFNRAISELKCEKVYLLGNHDDVLGEVSTTLPSGTSSLDIVTDIYPRQDDEPPYIEKGAKRYIFLHGHQFDT</sequence>
<dbReference type="SUPFAM" id="SSF56300">
    <property type="entry name" value="Metallo-dependent phosphatases"/>
    <property type="match status" value="1"/>
</dbReference>
<feature type="non-terminal residue" evidence="2">
    <location>
        <position position="167"/>
    </location>
</feature>
<dbReference type="Pfam" id="PF00149">
    <property type="entry name" value="Metallophos"/>
    <property type="match status" value="1"/>
</dbReference>
<dbReference type="AlphaFoldDB" id="X0UZJ9"/>
<dbReference type="InterPro" id="IPR029052">
    <property type="entry name" value="Metallo-depent_PP-like"/>
</dbReference>
<dbReference type="InterPro" id="IPR004843">
    <property type="entry name" value="Calcineurin-like_PHP"/>
</dbReference>
<dbReference type="EMBL" id="BARS01018383">
    <property type="protein sequence ID" value="GAF93845.1"/>
    <property type="molecule type" value="Genomic_DNA"/>
</dbReference>
<gene>
    <name evidence="2" type="ORF">S01H1_29913</name>
</gene>
<accession>X0UZJ9</accession>
<evidence type="ECO:0000313" key="2">
    <source>
        <dbReference type="EMBL" id="GAF93845.1"/>
    </source>
</evidence>
<feature type="domain" description="Calcineurin-like phosphoesterase" evidence="1">
    <location>
        <begin position="8"/>
        <end position="163"/>
    </location>
</feature>
<evidence type="ECO:0000259" key="1">
    <source>
        <dbReference type="Pfam" id="PF00149"/>
    </source>
</evidence>
<comment type="caution">
    <text evidence="2">The sequence shown here is derived from an EMBL/GenBank/DDBJ whole genome shotgun (WGS) entry which is preliminary data.</text>
</comment>
<dbReference type="Gene3D" id="3.60.21.10">
    <property type="match status" value="1"/>
</dbReference>
<proteinExistence type="predicted"/>